<feature type="domain" description="HTH marR-type" evidence="1">
    <location>
        <begin position="35"/>
        <end position="135"/>
    </location>
</feature>
<dbReference type="EMBL" id="CADCWJ010000542">
    <property type="protein sequence ID" value="CAA9571497.1"/>
    <property type="molecule type" value="Genomic_DNA"/>
</dbReference>
<dbReference type="GO" id="GO:0003700">
    <property type="term" value="F:DNA-binding transcription factor activity"/>
    <property type="evidence" value="ECO:0007669"/>
    <property type="project" value="InterPro"/>
</dbReference>
<proteinExistence type="predicted"/>
<evidence type="ECO:0000313" key="2">
    <source>
        <dbReference type="EMBL" id="CAA9571497.1"/>
    </source>
</evidence>
<dbReference type="AlphaFoldDB" id="A0A6J4V8A9"/>
<dbReference type="PANTHER" id="PTHR39515:SF2">
    <property type="entry name" value="HTH-TYPE TRANSCRIPTIONAL REGULATOR RV0880"/>
    <property type="match status" value="1"/>
</dbReference>
<gene>
    <name evidence="2" type="ORF">AVDCRST_MAG87-2458</name>
</gene>
<protein>
    <recommendedName>
        <fullName evidence="1">HTH marR-type domain-containing protein</fullName>
    </recommendedName>
</protein>
<dbReference type="Gene3D" id="1.10.10.10">
    <property type="entry name" value="Winged helix-like DNA-binding domain superfamily/Winged helix DNA-binding domain"/>
    <property type="match status" value="1"/>
</dbReference>
<dbReference type="InterPro" id="IPR000835">
    <property type="entry name" value="HTH_MarR-typ"/>
</dbReference>
<dbReference type="InterPro" id="IPR052526">
    <property type="entry name" value="HTH-type_Bedaq_tolerance"/>
</dbReference>
<dbReference type="PANTHER" id="PTHR39515">
    <property type="entry name" value="CONSERVED PROTEIN"/>
    <property type="match status" value="1"/>
</dbReference>
<accession>A0A6J4V8A9</accession>
<evidence type="ECO:0000259" key="1">
    <source>
        <dbReference type="SMART" id="SM00347"/>
    </source>
</evidence>
<dbReference type="Pfam" id="PF12802">
    <property type="entry name" value="MarR_2"/>
    <property type="match status" value="1"/>
</dbReference>
<sequence length="167" mass="17479">MDADNPAPGTAPDDLHSAARDLNSGAIHLLRGLRNIDRASGLTPARLSALSVLVFGGPGTLGRLARAEDVAGPTMTRIVDGLCTLGLAERKEHPDNGRAVIIAATPAGHELMEAAAECRFDEIITAMTRLPEGDRQALVAAASPLRRLAAIVRERDPARGSPPDGNR</sequence>
<dbReference type="SUPFAM" id="SSF46785">
    <property type="entry name" value="Winged helix' DNA-binding domain"/>
    <property type="match status" value="1"/>
</dbReference>
<name>A0A6J4V8A9_9BACT</name>
<dbReference type="InterPro" id="IPR036390">
    <property type="entry name" value="WH_DNA-bd_sf"/>
</dbReference>
<organism evidence="2">
    <name type="scientific">uncultured Thermomicrobiales bacterium</name>
    <dbReference type="NCBI Taxonomy" id="1645740"/>
    <lineage>
        <taxon>Bacteria</taxon>
        <taxon>Pseudomonadati</taxon>
        <taxon>Thermomicrobiota</taxon>
        <taxon>Thermomicrobia</taxon>
        <taxon>Thermomicrobiales</taxon>
        <taxon>environmental samples</taxon>
    </lineage>
</organism>
<dbReference type="SMART" id="SM00347">
    <property type="entry name" value="HTH_MARR"/>
    <property type="match status" value="1"/>
</dbReference>
<dbReference type="InterPro" id="IPR036388">
    <property type="entry name" value="WH-like_DNA-bd_sf"/>
</dbReference>
<reference evidence="2" key="1">
    <citation type="submission" date="2020-02" db="EMBL/GenBank/DDBJ databases">
        <authorList>
            <person name="Meier V. D."/>
        </authorList>
    </citation>
    <scope>NUCLEOTIDE SEQUENCE</scope>
    <source>
        <strain evidence="2">AVDCRST_MAG87</strain>
    </source>
</reference>